<evidence type="ECO:0000313" key="2">
    <source>
        <dbReference type="EMBL" id="OGY96673.1"/>
    </source>
</evidence>
<keyword evidence="1" id="KW-1133">Transmembrane helix</keyword>
<evidence type="ECO:0000256" key="1">
    <source>
        <dbReference type="SAM" id="Phobius"/>
    </source>
</evidence>
<proteinExistence type="predicted"/>
<gene>
    <name evidence="2" type="ORF">A2128_02035</name>
</gene>
<keyword evidence="1" id="KW-0812">Transmembrane</keyword>
<comment type="caution">
    <text evidence="2">The sequence shown here is derived from an EMBL/GenBank/DDBJ whole genome shotgun (WGS) entry which is preliminary data.</text>
</comment>
<sequence>MAQYTKGVTEQFGGEKPTVGWSWRLLVFTSVIFGIALFSYVGMTFGYAPILERQISDLDARARDLSQLVSADDQKNLAKFYSQLVNLKALLSNHVQGSKLVALLERNTNQNVFYTKVLFASTDRQAELEGTARNYAELVKQMEAYRQMKEVERFFLVESQVIEGGGVRFKVKLFLAPDAIKAKAS</sequence>
<name>A0A1G2C5J1_9BACT</name>
<feature type="transmembrane region" description="Helical" evidence="1">
    <location>
        <begin position="25"/>
        <end position="48"/>
    </location>
</feature>
<dbReference type="Proteomes" id="UP000176349">
    <property type="component" value="Unassembled WGS sequence"/>
</dbReference>
<dbReference type="AlphaFoldDB" id="A0A1G2C5J1"/>
<accession>A0A1G2C5J1</accession>
<dbReference type="EMBL" id="MHKV01000039">
    <property type="protein sequence ID" value="OGY96673.1"/>
    <property type="molecule type" value="Genomic_DNA"/>
</dbReference>
<protein>
    <submittedName>
        <fullName evidence="2">Uncharacterized protein</fullName>
    </submittedName>
</protein>
<evidence type="ECO:0000313" key="3">
    <source>
        <dbReference type="Proteomes" id="UP000176349"/>
    </source>
</evidence>
<reference evidence="2 3" key="1">
    <citation type="journal article" date="2016" name="Nat. Commun.">
        <title>Thousands of microbial genomes shed light on interconnected biogeochemical processes in an aquifer system.</title>
        <authorList>
            <person name="Anantharaman K."/>
            <person name="Brown C.T."/>
            <person name="Hug L.A."/>
            <person name="Sharon I."/>
            <person name="Castelle C.J."/>
            <person name="Probst A.J."/>
            <person name="Thomas B.C."/>
            <person name="Singh A."/>
            <person name="Wilkins M.J."/>
            <person name="Karaoz U."/>
            <person name="Brodie E.L."/>
            <person name="Williams K.H."/>
            <person name="Hubbard S.S."/>
            <person name="Banfield J.F."/>
        </authorList>
    </citation>
    <scope>NUCLEOTIDE SEQUENCE [LARGE SCALE GENOMIC DNA]</scope>
</reference>
<keyword evidence="1" id="KW-0472">Membrane</keyword>
<organism evidence="2 3">
    <name type="scientific">Candidatus Liptonbacteria bacterium GWC1_60_9</name>
    <dbReference type="NCBI Taxonomy" id="1798645"/>
    <lineage>
        <taxon>Bacteria</taxon>
        <taxon>Candidatus Liptoniibacteriota</taxon>
    </lineage>
</organism>